<evidence type="ECO:0000313" key="2">
    <source>
        <dbReference type="EMBL" id="KAK9066723.1"/>
    </source>
</evidence>
<dbReference type="InterPro" id="IPR012442">
    <property type="entry name" value="DUF1645_plant"/>
</dbReference>
<dbReference type="EMBL" id="JBCNJP010000015">
    <property type="protein sequence ID" value="KAK9066723.1"/>
    <property type="molecule type" value="Genomic_DNA"/>
</dbReference>
<evidence type="ECO:0000313" key="3">
    <source>
        <dbReference type="Proteomes" id="UP001408789"/>
    </source>
</evidence>
<protein>
    <recommendedName>
        <fullName evidence="4">Pheromone receptor</fullName>
    </recommendedName>
</protein>
<feature type="region of interest" description="Disordered" evidence="1">
    <location>
        <begin position="238"/>
        <end position="259"/>
    </location>
</feature>
<proteinExistence type="predicted"/>
<sequence length="313" mass="34465">MEVVTPHKPTDFDFNSSAYANAPSTPKFTGDYYNSAPTSPARIPDLYTEFEELYVSDEPHRTYSLAAVPFAWEEKPGVPKPAAHIFERDFAFDVSGELYRDSSVSAEELFRGGVIKPAEIEQPPPASGQVPLERERGRERTTNVSSYGNNLSSSRSRRTRSLPPPFRGSEQQPPAAGNTAGVTSSTCTTLAVSGSGKGSKKWSFMDLFLFRSASDGRAMDRDPLKKYSSAFRKHDEDFRNSMSRGDGSGSGSGSKRRGLRVSAHELHYTVNRAVSNDMKKKTFLPYKQGILGRLAFNPTVHALSNGFGYSHNN</sequence>
<dbReference type="PANTHER" id="PTHR33095">
    <property type="entry name" value="OS07G0619500 PROTEIN"/>
    <property type="match status" value="1"/>
</dbReference>
<keyword evidence="3" id="KW-1185">Reference proteome</keyword>
<dbReference type="Proteomes" id="UP001408789">
    <property type="component" value="Unassembled WGS sequence"/>
</dbReference>
<comment type="caution">
    <text evidence="2">The sequence shown here is derived from an EMBL/GenBank/DDBJ whole genome shotgun (WGS) entry which is preliminary data.</text>
</comment>
<feature type="compositionally biased region" description="Basic and acidic residues" evidence="1">
    <location>
        <begin position="132"/>
        <end position="141"/>
    </location>
</feature>
<feature type="compositionally biased region" description="Polar residues" evidence="1">
    <location>
        <begin position="142"/>
        <end position="151"/>
    </location>
</feature>
<reference evidence="2 3" key="1">
    <citation type="submission" date="2024-04" db="EMBL/GenBank/DDBJ databases">
        <title>The reference genome of an endangered Asteraceae, Deinandra increscens subsp. villosa, native to the Central Coast of California.</title>
        <authorList>
            <person name="Guilliams M."/>
            <person name="Hasenstab-Lehman K."/>
            <person name="Meyer R."/>
            <person name="Mcevoy S."/>
        </authorList>
    </citation>
    <scope>NUCLEOTIDE SEQUENCE [LARGE SCALE GENOMIC DNA]</scope>
    <source>
        <tissue evidence="2">Leaf</tissue>
    </source>
</reference>
<gene>
    <name evidence="2" type="ORF">SSX86_014046</name>
</gene>
<evidence type="ECO:0008006" key="4">
    <source>
        <dbReference type="Google" id="ProtNLM"/>
    </source>
</evidence>
<dbReference type="Pfam" id="PF07816">
    <property type="entry name" value="DUF1645"/>
    <property type="match status" value="1"/>
</dbReference>
<name>A0AAP0D5C4_9ASTR</name>
<feature type="region of interest" description="Disordered" evidence="1">
    <location>
        <begin position="116"/>
        <end position="182"/>
    </location>
</feature>
<evidence type="ECO:0000256" key="1">
    <source>
        <dbReference type="SAM" id="MobiDB-lite"/>
    </source>
</evidence>
<dbReference type="AlphaFoldDB" id="A0AAP0D5C4"/>
<accession>A0AAP0D5C4</accession>
<organism evidence="2 3">
    <name type="scientific">Deinandra increscens subsp. villosa</name>
    <dbReference type="NCBI Taxonomy" id="3103831"/>
    <lineage>
        <taxon>Eukaryota</taxon>
        <taxon>Viridiplantae</taxon>
        <taxon>Streptophyta</taxon>
        <taxon>Embryophyta</taxon>
        <taxon>Tracheophyta</taxon>
        <taxon>Spermatophyta</taxon>
        <taxon>Magnoliopsida</taxon>
        <taxon>eudicotyledons</taxon>
        <taxon>Gunneridae</taxon>
        <taxon>Pentapetalae</taxon>
        <taxon>asterids</taxon>
        <taxon>campanulids</taxon>
        <taxon>Asterales</taxon>
        <taxon>Asteraceae</taxon>
        <taxon>Asteroideae</taxon>
        <taxon>Heliantheae alliance</taxon>
        <taxon>Madieae</taxon>
        <taxon>Madiinae</taxon>
        <taxon>Deinandra</taxon>
    </lineage>
</organism>
<dbReference type="PANTHER" id="PTHR33095:SF14">
    <property type="entry name" value="AR781"/>
    <property type="match status" value="1"/>
</dbReference>